<dbReference type="InterPro" id="IPR010211">
    <property type="entry name" value="Redox-sen_tscrpt-act_SoxR"/>
</dbReference>
<keyword evidence="3" id="KW-0408">Iron</keyword>
<evidence type="ECO:0000256" key="4">
    <source>
        <dbReference type="ARBA" id="ARBA00023014"/>
    </source>
</evidence>
<evidence type="ECO:0000256" key="1">
    <source>
        <dbReference type="ARBA" id="ARBA00022714"/>
    </source>
</evidence>
<evidence type="ECO:0000313" key="8">
    <source>
        <dbReference type="EMBL" id="BCO38204.1"/>
    </source>
</evidence>
<evidence type="ECO:0000256" key="2">
    <source>
        <dbReference type="ARBA" id="ARBA00022723"/>
    </source>
</evidence>
<organism evidence="8 9">
    <name type="scientific">Mycobacterium heckeshornense</name>
    <dbReference type="NCBI Taxonomy" id="110505"/>
    <lineage>
        <taxon>Bacteria</taxon>
        <taxon>Bacillati</taxon>
        <taxon>Actinomycetota</taxon>
        <taxon>Actinomycetes</taxon>
        <taxon>Mycobacteriales</taxon>
        <taxon>Mycobacteriaceae</taxon>
        <taxon>Mycobacterium</taxon>
    </lineage>
</organism>
<gene>
    <name evidence="8" type="primary">soxR</name>
    <name evidence="8" type="ORF">MHEC_46370</name>
</gene>
<dbReference type="GO" id="GO:0003700">
    <property type="term" value="F:DNA-binding transcription factor activity"/>
    <property type="evidence" value="ECO:0007669"/>
    <property type="project" value="InterPro"/>
</dbReference>
<dbReference type="NCBIfam" id="TIGR01950">
    <property type="entry name" value="SoxR"/>
    <property type="match status" value="1"/>
</dbReference>
<name>A0A2G8BC51_9MYCO</name>
<evidence type="ECO:0000256" key="5">
    <source>
        <dbReference type="ARBA" id="ARBA00023015"/>
    </source>
</evidence>
<dbReference type="EMBL" id="AP024237">
    <property type="protein sequence ID" value="BCO38204.1"/>
    <property type="molecule type" value="Genomic_DNA"/>
</dbReference>
<keyword evidence="7" id="KW-0804">Transcription</keyword>
<dbReference type="RefSeq" id="WP_048890457.1">
    <property type="nucleotide sequence ID" value="NZ_AP024237.1"/>
</dbReference>
<dbReference type="CDD" id="cd01110">
    <property type="entry name" value="HTH_SoxR"/>
    <property type="match status" value="1"/>
</dbReference>
<dbReference type="Pfam" id="PF00376">
    <property type="entry name" value="MerR"/>
    <property type="match status" value="1"/>
</dbReference>
<dbReference type="Gene3D" id="1.10.1660.10">
    <property type="match status" value="1"/>
</dbReference>
<dbReference type="STRING" id="110505.ACT16_05630"/>
<keyword evidence="5" id="KW-0805">Transcription regulation</keyword>
<evidence type="ECO:0000256" key="6">
    <source>
        <dbReference type="ARBA" id="ARBA00023125"/>
    </source>
</evidence>
<reference evidence="8 9" key="1">
    <citation type="submission" date="2020-12" db="EMBL/GenBank/DDBJ databases">
        <title>Complete genome sequence of Mycobacterium heckeshornense JCM 15655T, closely related to a pathogenic non-tuberculous mycobacterial species Mycobacterium xenopi.</title>
        <authorList>
            <person name="Yoshida M."/>
            <person name="Fukano H."/>
            <person name="Asakura T."/>
            <person name="Suzuki M."/>
            <person name="Hoshino Y."/>
        </authorList>
    </citation>
    <scope>NUCLEOTIDE SEQUENCE [LARGE SCALE GENOMIC DNA]</scope>
    <source>
        <strain evidence="8 9">JCM 15655</strain>
    </source>
</reference>
<dbReference type="SUPFAM" id="SSF46955">
    <property type="entry name" value="Putative DNA-binding domain"/>
    <property type="match status" value="1"/>
</dbReference>
<evidence type="ECO:0000313" key="9">
    <source>
        <dbReference type="Proteomes" id="UP000595446"/>
    </source>
</evidence>
<protein>
    <submittedName>
        <fullName evidence="8">Redox-sensitive transcriptional activator SoxR</fullName>
    </submittedName>
</protein>
<evidence type="ECO:0000256" key="7">
    <source>
        <dbReference type="ARBA" id="ARBA00023163"/>
    </source>
</evidence>
<proteinExistence type="predicted"/>
<keyword evidence="4" id="KW-0411">Iron-sulfur</keyword>
<dbReference type="AlphaFoldDB" id="A0A2G8BC51"/>
<dbReference type="GO" id="GO:0003677">
    <property type="term" value="F:DNA binding"/>
    <property type="evidence" value="ECO:0007669"/>
    <property type="project" value="UniProtKB-KW"/>
</dbReference>
<dbReference type="InterPro" id="IPR000551">
    <property type="entry name" value="MerR-type_HTH_dom"/>
</dbReference>
<dbReference type="PRINTS" id="PR00040">
    <property type="entry name" value="HTHMERR"/>
</dbReference>
<dbReference type="PANTHER" id="PTHR30204:SF0">
    <property type="entry name" value="REDOX-SENSITIVE TRANSCRIPTIONAL ACTIVATOR SOXR"/>
    <property type="match status" value="1"/>
</dbReference>
<dbReference type="InterPro" id="IPR015358">
    <property type="entry name" value="Tscrpt_reg_MerR_DNA-bd"/>
</dbReference>
<dbReference type="SMART" id="SM00422">
    <property type="entry name" value="HTH_MERR"/>
    <property type="match status" value="1"/>
</dbReference>
<keyword evidence="1" id="KW-0001">2Fe-2S</keyword>
<dbReference type="GO" id="GO:0051537">
    <property type="term" value="F:2 iron, 2 sulfur cluster binding"/>
    <property type="evidence" value="ECO:0007669"/>
    <property type="project" value="UniProtKB-KW"/>
</dbReference>
<evidence type="ECO:0000256" key="3">
    <source>
        <dbReference type="ARBA" id="ARBA00023004"/>
    </source>
</evidence>
<dbReference type="Pfam" id="PF09278">
    <property type="entry name" value="MerR-DNA-bind"/>
    <property type="match status" value="1"/>
</dbReference>
<accession>A0A2G8BC51</accession>
<keyword evidence="6" id="KW-0238">DNA-binding</keyword>
<dbReference type="Proteomes" id="UP000595446">
    <property type="component" value="Chromosome"/>
</dbReference>
<keyword evidence="2" id="KW-0479">Metal-binding</keyword>
<dbReference type="InterPro" id="IPR009061">
    <property type="entry name" value="DNA-bd_dom_put_sf"/>
</dbReference>
<dbReference type="GO" id="GO:0006979">
    <property type="term" value="P:response to oxidative stress"/>
    <property type="evidence" value="ECO:0007669"/>
    <property type="project" value="InterPro"/>
</dbReference>
<dbReference type="InterPro" id="IPR047057">
    <property type="entry name" value="MerR_fam"/>
</dbReference>
<dbReference type="OrthoDB" id="9802944at2"/>
<keyword evidence="9" id="KW-1185">Reference proteome</keyword>
<dbReference type="PANTHER" id="PTHR30204">
    <property type="entry name" value="REDOX-CYCLING DRUG-SENSING TRANSCRIPTIONAL ACTIVATOR SOXR"/>
    <property type="match status" value="1"/>
</dbReference>
<dbReference type="PROSITE" id="PS50937">
    <property type="entry name" value="HTH_MERR_2"/>
    <property type="match status" value="1"/>
</dbReference>
<sequence length="157" mass="17206">MDTRDLLTVGEMARRSGFAASAIRFYENVGLITASRTSGGQRRFERNMLRRLAFIRAARNVGLSLEEVAAALAKLPDGRTPTRADWNRLSRDWRARLDDQIAGLVALRDNLDSCIGCGCLSLRRCTISNPADSAATGGPGAVYLPKSLRRPAVREQT</sequence>
<dbReference type="GO" id="GO:0046872">
    <property type="term" value="F:metal ion binding"/>
    <property type="evidence" value="ECO:0007669"/>
    <property type="project" value="UniProtKB-KW"/>
</dbReference>